<proteinExistence type="predicted"/>
<evidence type="ECO:0008006" key="3">
    <source>
        <dbReference type="Google" id="ProtNLM"/>
    </source>
</evidence>
<dbReference type="AlphaFoldDB" id="A0A4Q0PIJ7"/>
<dbReference type="RefSeq" id="WP_073099508.1">
    <property type="nucleotide sequence ID" value="NZ_QOVL01000018.1"/>
</dbReference>
<accession>A0A4Q0PIJ7</accession>
<evidence type="ECO:0000313" key="2">
    <source>
        <dbReference type="Proteomes" id="UP000290608"/>
    </source>
</evidence>
<dbReference type="SUPFAM" id="SSF53756">
    <property type="entry name" value="UDP-Glycosyltransferase/glycogen phosphorylase"/>
    <property type="match status" value="1"/>
</dbReference>
<name>A0A4Q0PIJ7_9FLAO</name>
<organism evidence="1 2">
    <name type="scientific">Leeuwenhoekiella marinoflava</name>
    <dbReference type="NCBI Taxonomy" id="988"/>
    <lineage>
        <taxon>Bacteria</taxon>
        <taxon>Pseudomonadati</taxon>
        <taxon>Bacteroidota</taxon>
        <taxon>Flavobacteriia</taxon>
        <taxon>Flavobacteriales</taxon>
        <taxon>Flavobacteriaceae</taxon>
        <taxon>Leeuwenhoekiella</taxon>
    </lineage>
</organism>
<evidence type="ECO:0000313" key="1">
    <source>
        <dbReference type="EMBL" id="RXG26922.1"/>
    </source>
</evidence>
<reference evidence="1 2" key="1">
    <citation type="submission" date="2018-07" db="EMBL/GenBank/DDBJ databases">
        <title>Leeuwenhoekiella genomics.</title>
        <authorList>
            <person name="Tahon G."/>
            <person name="Willems A."/>
        </authorList>
    </citation>
    <scope>NUCLEOTIDE SEQUENCE [LARGE SCALE GENOMIC DNA]</scope>
    <source>
        <strain evidence="1 2">LMG 1345</strain>
    </source>
</reference>
<gene>
    <name evidence="1" type="ORF">DSL99_3232</name>
</gene>
<protein>
    <recommendedName>
        <fullName evidence="3">Glycosyltransferase involved in cell wall biosynthesis</fullName>
    </recommendedName>
</protein>
<comment type="caution">
    <text evidence="1">The sequence shown here is derived from an EMBL/GenBank/DDBJ whole genome shotgun (WGS) entry which is preliminary data.</text>
</comment>
<sequence length="417" mass="47392">MANKVLVVTDSVNPEDSSGSKANVAFIKSLVASGYVVSVIHYTQDEIQIEGAICFLAEQRRSNLYYILGGIQRTVHRNLGVNWSVFLENIFGFSFAFFNDTKSFVKKIKSFNVHNFDLVITLSKGESFRPHYALLQLPEWHEKWLAYVHDPYPFQHYPKPYTFVPKGAKQKDHFFQKVAAHCRYAGFPSRFLAEHMTGFYPGFKEKSVIIPHQYDNEIAEVSLPSFFKENAFNILHTGNLIGGRSPQGLLLGFQQFLDNHQEARGDVYIYLVGPASNYKELINSFEPVAQFIYHPGVSYAESLALQQAASVNLIIEASDTDYSPFLPAKMAHCVMVDKPILALSPKKSEVRGLLGEDYTWQSEADDSKQIARILSELYLKWKNTKAESWHLNRADLQDYFSSAYLNKQIQNLLNASA</sequence>
<dbReference type="EMBL" id="QOVL01000018">
    <property type="protein sequence ID" value="RXG26922.1"/>
    <property type="molecule type" value="Genomic_DNA"/>
</dbReference>
<dbReference type="Proteomes" id="UP000290608">
    <property type="component" value="Unassembled WGS sequence"/>
</dbReference>
<dbReference type="STRING" id="1122159.SAMN02745246_02435"/>